<dbReference type="CDD" id="cd22157">
    <property type="entry name" value="F-box_AtFBW1-like"/>
    <property type="match status" value="1"/>
</dbReference>
<dbReference type="NCBIfam" id="TIGR01640">
    <property type="entry name" value="F_box_assoc_1"/>
    <property type="match status" value="1"/>
</dbReference>
<dbReference type="AlphaFoldDB" id="A0A6D2KS37"/>
<dbReference type="PROSITE" id="PS50181">
    <property type="entry name" value="FBOX"/>
    <property type="match status" value="1"/>
</dbReference>
<evidence type="ECO:0000313" key="4">
    <source>
        <dbReference type="Proteomes" id="UP000467841"/>
    </source>
</evidence>
<dbReference type="SUPFAM" id="SSF50965">
    <property type="entry name" value="Galactose oxidase, central domain"/>
    <property type="match status" value="1"/>
</dbReference>
<accession>A0A6D2KS37</accession>
<keyword evidence="4" id="KW-1185">Reference proteome</keyword>
<dbReference type="SMART" id="SM00256">
    <property type="entry name" value="FBOX"/>
    <property type="match status" value="1"/>
</dbReference>
<protein>
    <recommendedName>
        <fullName evidence="2">F-box domain-containing protein</fullName>
    </recommendedName>
</protein>
<dbReference type="Pfam" id="PF08268">
    <property type="entry name" value="FBA_3"/>
    <property type="match status" value="1"/>
</dbReference>
<dbReference type="PANTHER" id="PTHR31111">
    <property type="entry name" value="BNAA05G37150D PROTEIN-RELATED"/>
    <property type="match status" value="1"/>
</dbReference>
<evidence type="ECO:0000313" key="3">
    <source>
        <dbReference type="EMBL" id="CAA7055989.1"/>
    </source>
</evidence>
<dbReference type="InterPro" id="IPR013187">
    <property type="entry name" value="F-box-assoc_dom_typ3"/>
</dbReference>
<dbReference type="Pfam" id="PF00646">
    <property type="entry name" value="F-box"/>
    <property type="match status" value="1"/>
</dbReference>
<feature type="domain" description="F-box" evidence="2">
    <location>
        <begin position="20"/>
        <end position="69"/>
    </location>
</feature>
<dbReference type="OrthoDB" id="687122at2759"/>
<dbReference type="InterPro" id="IPR017451">
    <property type="entry name" value="F-box-assoc_interact_dom"/>
</dbReference>
<dbReference type="InterPro" id="IPR011043">
    <property type="entry name" value="Gal_Oxase/kelch_b-propeller"/>
</dbReference>
<feature type="region of interest" description="Disordered" evidence="1">
    <location>
        <begin position="1"/>
        <end position="23"/>
    </location>
</feature>
<sequence length="404" mass="46454">MRRKRHKKAKKPRSQSSSTTSVDNSLPTDLIFEIFSRLPAKSIAKFHCVSKQWTSILDRPDFTDHFLKMSSSRPCLLFTFKVGGKWLFFSAPQPLNPDQNSSSLAVDGHMSSPTITCSLYIHAPVCGFLCAKDLWLGSGCEDPRGMIYNPSTGQFITLPKVRTRRVDVRTYFGFDPINKQFKVLCMTVCRKPRKETAEEYQVLTLGTEEKLSWRMIECSLPHKPMCMCRGICIDGVLYYCASFDKLSPFSYAIVCFDVKHETFRFIENVQKTWLSVLINCKGKLGVLCCNDGLGISRRTTSLELHVLDDVEKQKWSYHSYTLPPQLENLFVGDISLGIVGMTCNGEIVFSQRRLHDPFYIYYYNVEKNTIVRVRIQGIGPAKGQWISTFIDHLENVKRMREYWF</sequence>
<dbReference type="PANTHER" id="PTHR31111:SF125">
    <property type="entry name" value="F-BOX PROTEIN CPR30-LIKE"/>
    <property type="match status" value="1"/>
</dbReference>
<reference evidence="3" key="1">
    <citation type="submission" date="2020-01" db="EMBL/GenBank/DDBJ databases">
        <authorList>
            <person name="Mishra B."/>
        </authorList>
    </citation>
    <scope>NUCLEOTIDE SEQUENCE [LARGE SCALE GENOMIC DNA]</scope>
</reference>
<gene>
    <name evidence="3" type="ORF">MERR_LOCUS43225</name>
</gene>
<proteinExistence type="predicted"/>
<dbReference type="InterPro" id="IPR036047">
    <property type="entry name" value="F-box-like_dom_sf"/>
</dbReference>
<dbReference type="Proteomes" id="UP000467841">
    <property type="component" value="Unassembled WGS sequence"/>
</dbReference>
<dbReference type="EMBL" id="CACVBM020001618">
    <property type="protein sequence ID" value="CAA7055989.1"/>
    <property type="molecule type" value="Genomic_DNA"/>
</dbReference>
<evidence type="ECO:0000256" key="1">
    <source>
        <dbReference type="SAM" id="MobiDB-lite"/>
    </source>
</evidence>
<dbReference type="Gene3D" id="1.20.1280.50">
    <property type="match status" value="1"/>
</dbReference>
<dbReference type="SUPFAM" id="SSF81383">
    <property type="entry name" value="F-box domain"/>
    <property type="match status" value="1"/>
</dbReference>
<name>A0A6D2KS37_9BRAS</name>
<feature type="compositionally biased region" description="Basic residues" evidence="1">
    <location>
        <begin position="1"/>
        <end position="13"/>
    </location>
</feature>
<dbReference type="InterPro" id="IPR001810">
    <property type="entry name" value="F-box_dom"/>
</dbReference>
<organism evidence="3 4">
    <name type="scientific">Microthlaspi erraticum</name>
    <dbReference type="NCBI Taxonomy" id="1685480"/>
    <lineage>
        <taxon>Eukaryota</taxon>
        <taxon>Viridiplantae</taxon>
        <taxon>Streptophyta</taxon>
        <taxon>Embryophyta</taxon>
        <taxon>Tracheophyta</taxon>
        <taxon>Spermatophyta</taxon>
        <taxon>Magnoliopsida</taxon>
        <taxon>eudicotyledons</taxon>
        <taxon>Gunneridae</taxon>
        <taxon>Pentapetalae</taxon>
        <taxon>rosids</taxon>
        <taxon>malvids</taxon>
        <taxon>Brassicales</taxon>
        <taxon>Brassicaceae</taxon>
        <taxon>Coluteocarpeae</taxon>
        <taxon>Microthlaspi</taxon>
    </lineage>
</organism>
<evidence type="ECO:0000259" key="2">
    <source>
        <dbReference type="PROSITE" id="PS50181"/>
    </source>
</evidence>
<comment type="caution">
    <text evidence="3">The sequence shown here is derived from an EMBL/GenBank/DDBJ whole genome shotgun (WGS) entry which is preliminary data.</text>
</comment>